<accession>A0AAV2WLJ9</accession>
<reference evidence="1" key="1">
    <citation type="submission" date="2014-05" db="EMBL/GenBank/DDBJ databases">
        <authorList>
            <person name="Urmite Genomes"/>
        </authorList>
    </citation>
    <scope>NUCLEOTIDE SEQUENCE</scope>
    <source>
        <strain evidence="1">DSM 44074</strain>
    </source>
</reference>
<proteinExistence type="predicted"/>
<dbReference type="AlphaFoldDB" id="A0AAV2WLJ9"/>
<gene>
    <name evidence="1" type="ORF">BN1047_03028</name>
</gene>
<name>A0AAV2WLJ9_MYCNE</name>
<protein>
    <submittedName>
        <fullName evidence="1">Uncharacterized protein</fullName>
    </submittedName>
</protein>
<reference evidence="1" key="2">
    <citation type="submission" date="2015-09" db="EMBL/GenBank/DDBJ databases">
        <title>Draft genome sequence of Mycobacterium neoaurum DSM 44074.</title>
        <authorList>
            <person name="Croce O."/>
            <person name="Robert C."/>
            <person name="Raoult D."/>
            <person name="Drancourt M."/>
        </authorList>
    </citation>
    <scope>NUCLEOTIDE SEQUENCE</scope>
    <source>
        <strain evidence="1">DSM 44074</strain>
    </source>
</reference>
<dbReference type="Proteomes" id="UP000028864">
    <property type="component" value="Unassembled WGS sequence"/>
</dbReference>
<evidence type="ECO:0000313" key="1">
    <source>
        <dbReference type="EMBL" id="CDQ45140.1"/>
    </source>
</evidence>
<dbReference type="RefSeq" id="WP_138158183.1">
    <property type="nucleotide sequence ID" value="NZ_LK021339.1"/>
</dbReference>
<organism evidence="1 2">
    <name type="scientific">Mycolicibacterium neoaurum</name>
    <name type="common">Mycobacterium neoaurum</name>
    <dbReference type="NCBI Taxonomy" id="1795"/>
    <lineage>
        <taxon>Bacteria</taxon>
        <taxon>Bacillati</taxon>
        <taxon>Actinomycetota</taxon>
        <taxon>Actinomycetes</taxon>
        <taxon>Mycobacteriales</taxon>
        <taxon>Mycobacteriaceae</taxon>
        <taxon>Mycolicibacterium</taxon>
    </lineage>
</organism>
<evidence type="ECO:0000313" key="2">
    <source>
        <dbReference type="Proteomes" id="UP000028864"/>
    </source>
</evidence>
<sequence>MSSSMGAVAILGPESVLASKVAERVTASGRVVVSGPSPCVRHSADGGSGDLAALSEKSVHTVVVIVDPGCAARSLVDGDGYIGWRRRGRCARDTSDAAVTAVLGGGARRLVVACRLRGLAPDRRSAVQTWLRDVVRRVHYECAINGRTGLSSHYALVDTDSDVDRVAGAVATWGLRTERPALISSGSSAPASP</sequence>
<dbReference type="EMBL" id="LK021339">
    <property type="protein sequence ID" value="CDQ45140.1"/>
    <property type="molecule type" value="Genomic_DNA"/>
</dbReference>